<dbReference type="EMBL" id="CYGV01001409">
    <property type="protein sequence ID" value="CUA74090.1"/>
    <property type="molecule type" value="Genomic_DNA"/>
</dbReference>
<feature type="region of interest" description="Disordered" evidence="1">
    <location>
        <begin position="770"/>
        <end position="827"/>
    </location>
</feature>
<keyword evidence="2" id="KW-0969">Cilium</keyword>
<keyword evidence="2" id="KW-0966">Cell projection</keyword>
<feature type="region of interest" description="Disordered" evidence="1">
    <location>
        <begin position="13"/>
        <end position="47"/>
    </location>
</feature>
<evidence type="ECO:0000313" key="3">
    <source>
        <dbReference type="Proteomes" id="UP000044841"/>
    </source>
</evidence>
<feature type="region of interest" description="Disordered" evidence="1">
    <location>
        <begin position="118"/>
        <end position="198"/>
    </location>
</feature>
<feature type="compositionally biased region" description="Low complexity" evidence="1">
    <location>
        <begin position="775"/>
        <end position="789"/>
    </location>
</feature>
<sequence length="985" mass="108253">MSPPPLSCAYRKRMDDKSNISAAVSPHPQTPRTHTLPSPRAEPHLPPIREATHTSTRRDAICNNQPSQLDATIDSPLPAQVQNANYEQWAMACANMAARLSLPVASTSRQIARNRAFSSSSCALVSSKTKKAGNSSDLKLPVESKSGATKPRALSRDPPIPETPESKSRYQQTGLAPPRRPGVKPPPTLALPSSMLPPPPRIPLPRSLSKQNISKVSEDHEKTFDIYMRSQVNTEEPTLEDLDALRPPPSTIRAAFEGVIGSGRALLPPGHSLHLAVEELGAQEATVGGGPGAKRTVTAGSRKAKKLEYQALYAATEGMITRSFTVPQLKGFEIETKREFKKGKKDRAVDLPTGKTTSKPRTIHRLMNMRWGMVHPDVVERYIHDESKIIERSYHLSPSELFIFLGRDGEDLLHLARELEMRINVDWKNLELSPPDHSGTRSGFVIRASGRLSNHEKLKKHIENQRDTVNIHIVKLPFGPALSPSLLQSISRIAGAYVENLDPKFASLHDETASSVSIIARDIRSAYAAERLVQRAAMEAAHRSQVSLFALLKDGQSSTNTEEVKDSQRGDIQFALYPFGTQGFRARSVQQISLSTAMAINAYDKDEVLILTGEEHPKAKPQASKAIVRNAHGEISDLKEYISRKNDSQGESIITATFGHLVFQTGKPTTLDPPLPDPVSSNPILEWAGNPGSTARTFFPGQVPATPVPGKVTSIHRLRYRTVEGGHIVNVDVELPASEVEPLAETAGSLEKHRENIGSEDGLELVPATQSSAGNINEENPISEPSESSELTEKDYTDPVPQDPLAERATSPADEHPPVEQKPDITEFTPLPVEIMVGTEIPLELMLPESTMDIYLQISHTTPMARSTVPEALDVYLDALSKFFTTDAEIQPYPPQYLNFDGRRYILVKNTSARSGISTFTDLPYECTVTSESSLDLENNIPTTFTQLAYRSEGFENGWNDFIGACQVLASQPYERSTQLRVNPT</sequence>
<evidence type="ECO:0000313" key="2">
    <source>
        <dbReference type="EMBL" id="CUA74090.1"/>
    </source>
</evidence>
<dbReference type="AlphaFoldDB" id="A0A0K6G6J0"/>
<feature type="compositionally biased region" description="Basic and acidic residues" evidence="1">
    <location>
        <begin position="813"/>
        <end position="825"/>
    </location>
</feature>
<keyword evidence="2" id="KW-0282">Flagellum</keyword>
<name>A0A0K6G6J0_9AGAM</name>
<gene>
    <name evidence="2" type="ORF">RSOLAG22IIIB_10975</name>
</gene>
<organism evidence="2 3">
    <name type="scientific">Rhizoctonia solani</name>
    <dbReference type="NCBI Taxonomy" id="456999"/>
    <lineage>
        <taxon>Eukaryota</taxon>
        <taxon>Fungi</taxon>
        <taxon>Dikarya</taxon>
        <taxon>Basidiomycota</taxon>
        <taxon>Agaricomycotina</taxon>
        <taxon>Agaricomycetes</taxon>
        <taxon>Cantharellales</taxon>
        <taxon>Ceratobasidiaceae</taxon>
        <taxon>Rhizoctonia</taxon>
    </lineage>
</organism>
<evidence type="ECO:0000256" key="1">
    <source>
        <dbReference type="SAM" id="MobiDB-lite"/>
    </source>
</evidence>
<keyword evidence="3" id="KW-1185">Reference proteome</keyword>
<reference evidence="2 3" key="1">
    <citation type="submission" date="2015-07" db="EMBL/GenBank/DDBJ databases">
        <authorList>
            <person name="Noorani M."/>
        </authorList>
    </citation>
    <scope>NUCLEOTIDE SEQUENCE [LARGE SCALE GENOMIC DNA]</scope>
    <source>
        <strain evidence="2">BBA 69670</strain>
    </source>
</reference>
<protein>
    <submittedName>
        <fullName evidence="2">Flagellar attachment zone protein 1 [Trypanosoma brucei gambiense DAL972]</fullName>
    </submittedName>
</protein>
<feature type="compositionally biased region" description="Low complexity" evidence="1">
    <location>
        <begin position="118"/>
        <end position="127"/>
    </location>
</feature>
<proteinExistence type="predicted"/>
<accession>A0A0K6G6J0</accession>
<feature type="compositionally biased region" description="Pro residues" evidence="1">
    <location>
        <begin position="178"/>
        <end position="198"/>
    </location>
</feature>
<dbReference type="Proteomes" id="UP000044841">
    <property type="component" value="Unassembled WGS sequence"/>
</dbReference>